<dbReference type="Pfam" id="PF00646">
    <property type="entry name" value="F-box"/>
    <property type="match status" value="1"/>
</dbReference>
<sequence>MVNPTSSSRLEAAAMATHCLIPGFPDELSLLCLARISLALHPVASCVSRAWRDALKSSVLYDLRERVGLQEHRIFIFAPSKRGLLSRKLTQFYLIDAILLKCRPLPPPPFLGGYPHRFYCDVISLGRQVSVVRMCCGPFSDCPEDVFCFDVVCGVWCMPPPSMLERRTSFASACVDGYVYAAGGNAGRDCVNLQSAERFNLLNKQWEKIADMKNERYAAAGVALNGSFCVLGGFQTTREGVLTMYDSAEVWDPSKEEWKFMPTMWRNDMRGVAAVKGKLYGIRYCRGKEMVWYNEDQNQWLRLGSLPETLQGNIEDNLIGVGDHVWMIVEDANPKCSFFSTNPEKLPLSWTPLPCLFENYPSNFCVVTL</sequence>
<comment type="caution">
    <text evidence="4">The sequence shown here is derived from an EMBL/GenBank/DDBJ whole genome shotgun (WGS) entry which is preliminary data.</text>
</comment>
<evidence type="ECO:0000256" key="1">
    <source>
        <dbReference type="ARBA" id="ARBA00022441"/>
    </source>
</evidence>
<dbReference type="CDD" id="cd22152">
    <property type="entry name" value="F-box_AtAFR-like"/>
    <property type="match status" value="1"/>
</dbReference>
<gene>
    <name evidence="4" type="ORF">KP509_05G017400</name>
</gene>
<dbReference type="OrthoDB" id="191037at2759"/>
<dbReference type="AlphaFoldDB" id="A0A8T2US08"/>
<dbReference type="SMART" id="SM00612">
    <property type="entry name" value="Kelch"/>
    <property type="match status" value="1"/>
</dbReference>
<dbReference type="Pfam" id="PF01344">
    <property type="entry name" value="Kelch_1"/>
    <property type="match status" value="1"/>
</dbReference>
<dbReference type="Proteomes" id="UP000825935">
    <property type="component" value="Chromosome 5"/>
</dbReference>
<dbReference type="SUPFAM" id="SSF117281">
    <property type="entry name" value="Kelch motif"/>
    <property type="match status" value="1"/>
</dbReference>
<name>A0A8T2US08_CERRI</name>
<dbReference type="PANTHER" id="PTHR46344">
    <property type="entry name" value="OS02G0202900 PROTEIN"/>
    <property type="match status" value="1"/>
</dbReference>
<feature type="domain" description="F-box" evidence="3">
    <location>
        <begin position="23"/>
        <end position="61"/>
    </location>
</feature>
<proteinExistence type="predicted"/>
<accession>A0A8T2US08</accession>
<protein>
    <recommendedName>
        <fullName evidence="3">F-box domain-containing protein</fullName>
    </recommendedName>
</protein>
<dbReference type="InterPro" id="IPR006652">
    <property type="entry name" value="Kelch_1"/>
</dbReference>
<dbReference type="InterPro" id="IPR001810">
    <property type="entry name" value="F-box_dom"/>
</dbReference>
<dbReference type="PANTHER" id="PTHR46344:SF27">
    <property type="entry name" value="KELCH REPEAT SUPERFAMILY PROTEIN"/>
    <property type="match status" value="1"/>
</dbReference>
<evidence type="ECO:0000313" key="4">
    <source>
        <dbReference type="EMBL" id="KAH7436385.1"/>
    </source>
</evidence>
<evidence type="ECO:0000256" key="2">
    <source>
        <dbReference type="ARBA" id="ARBA00022737"/>
    </source>
</evidence>
<evidence type="ECO:0000313" key="5">
    <source>
        <dbReference type="Proteomes" id="UP000825935"/>
    </source>
</evidence>
<evidence type="ECO:0000259" key="3">
    <source>
        <dbReference type="Pfam" id="PF00646"/>
    </source>
</evidence>
<keyword evidence="1" id="KW-0880">Kelch repeat</keyword>
<organism evidence="4 5">
    <name type="scientific">Ceratopteris richardii</name>
    <name type="common">Triangle waterfern</name>
    <dbReference type="NCBI Taxonomy" id="49495"/>
    <lineage>
        <taxon>Eukaryota</taxon>
        <taxon>Viridiplantae</taxon>
        <taxon>Streptophyta</taxon>
        <taxon>Embryophyta</taxon>
        <taxon>Tracheophyta</taxon>
        <taxon>Polypodiopsida</taxon>
        <taxon>Polypodiidae</taxon>
        <taxon>Polypodiales</taxon>
        <taxon>Pteridineae</taxon>
        <taxon>Pteridaceae</taxon>
        <taxon>Parkerioideae</taxon>
        <taxon>Ceratopteris</taxon>
    </lineage>
</organism>
<dbReference type="EMBL" id="CM035410">
    <property type="protein sequence ID" value="KAH7436385.1"/>
    <property type="molecule type" value="Genomic_DNA"/>
</dbReference>
<reference evidence="4" key="1">
    <citation type="submission" date="2021-08" db="EMBL/GenBank/DDBJ databases">
        <title>WGS assembly of Ceratopteris richardii.</title>
        <authorList>
            <person name="Marchant D.B."/>
            <person name="Chen G."/>
            <person name="Jenkins J."/>
            <person name="Shu S."/>
            <person name="Leebens-Mack J."/>
            <person name="Grimwood J."/>
            <person name="Schmutz J."/>
            <person name="Soltis P."/>
            <person name="Soltis D."/>
            <person name="Chen Z.-H."/>
        </authorList>
    </citation>
    <scope>NUCLEOTIDE SEQUENCE</scope>
    <source>
        <strain evidence="4">Whitten #5841</strain>
        <tissue evidence="4">Leaf</tissue>
    </source>
</reference>
<dbReference type="InterPro" id="IPR015915">
    <property type="entry name" value="Kelch-typ_b-propeller"/>
</dbReference>
<dbReference type="OMA" id="MIVEDAN"/>
<keyword evidence="5" id="KW-1185">Reference proteome</keyword>
<dbReference type="Gene3D" id="2.120.10.80">
    <property type="entry name" value="Kelch-type beta propeller"/>
    <property type="match status" value="1"/>
</dbReference>
<keyword evidence="2" id="KW-0677">Repeat</keyword>